<evidence type="ECO:0008006" key="4">
    <source>
        <dbReference type="Google" id="ProtNLM"/>
    </source>
</evidence>
<reference evidence="2 3" key="1">
    <citation type="journal article" date="2015" name="Nature">
        <title>rRNA introns, odd ribosomes, and small enigmatic genomes across a large radiation of phyla.</title>
        <authorList>
            <person name="Brown C.T."/>
            <person name="Hug L.A."/>
            <person name="Thomas B.C."/>
            <person name="Sharon I."/>
            <person name="Castelle C.J."/>
            <person name="Singh A."/>
            <person name="Wilkins M.J."/>
            <person name="Williams K.H."/>
            <person name="Banfield J.F."/>
        </authorList>
    </citation>
    <scope>NUCLEOTIDE SEQUENCE [LARGE SCALE GENOMIC DNA]</scope>
</reference>
<name>A0A0G1XMP0_9BACT</name>
<evidence type="ECO:0000256" key="1">
    <source>
        <dbReference type="SAM" id="Phobius"/>
    </source>
</evidence>
<feature type="transmembrane region" description="Helical" evidence="1">
    <location>
        <begin position="155"/>
        <end position="173"/>
    </location>
</feature>
<comment type="caution">
    <text evidence="2">The sequence shown here is derived from an EMBL/GenBank/DDBJ whole genome shotgun (WGS) entry which is preliminary data.</text>
</comment>
<evidence type="ECO:0000313" key="3">
    <source>
        <dbReference type="Proteomes" id="UP000034054"/>
    </source>
</evidence>
<organism evidence="2 3">
    <name type="scientific">Candidatus Uhrbacteria bacterium GW2011_GWA2_52_8d</name>
    <dbReference type="NCBI Taxonomy" id="1618979"/>
    <lineage>
        <taxon>Bacteria</taxon>
        <taxon>Candidatus Uhriibacteriota</taxon>
    </lineage>
</organism>
<accession>A0A0G1XMP0</accession>
<keyword evidence="1" id="KW-1133">Transmembrane helix</keyword>
<dbReference type="AlphaFoldDB" id="A0A0G1XMP0"/>
<dbReference type="Proteomes" id="UP000034054">
    <property type="component" value="Unassembled WGS sequence"/>
</dbReference>
<feature type="non-terminal residue" evidence="2">
    <location>
        <position position="1"/>
    </location>
</feature>
<protein>
    <recommendedName>
        <fullName evidence="4">O-antigen polymerase</fullName>
    </recommendedName>
</protein>
<proteinExistence type="predicted"/>
<keyword evidence="1" id="KW-0472">Membrane</keyword>
<sequence length="179" mass="20131">LITESPGQTLSERFFESFSLARWRGEYYGLGRTFWFIETPRQVIAASPILGFGPGQFGGGAVAALHNTKVYEELGLPFGVFGTEGAIDNNWFSLWGESGTLGMIFYLWFYFGLFFYALNTARTHKDPFVQMLALAVGAMLIAVAFNAFTSTLLEIRTSAYYLWLYAGFLYVLSEQKEKV</sequence>
<feature type="transmembrane region" description="Helical" evidence="1">
    <location>
        <begin position="100"/>
        <end position="119"/>
    </location>
</feature>
<keyword evidence="1" id="KW-0812">Transmembrane</keyword>
<evidence type="ECO:0000313" key="2">
    <source>
        <dbReference type="EMBL" id="KKW32176.1"/>
    </source>
</evidence>
<gene>
    <name evidence="2" type="ORF">UY76_C0038G0006</name>
</gene>
<feature type="transmembrane region" description="Helical" evidence="1">
    <location>
        <begin position="131"/>
        <end position="149"/>
    </location>
</feature>
<dbReference type="EMBL" id="LCRH01000038">
    <property type="protein sequence ID" value="KKW32176.1"/>
    <property type="molecule type" value="Genomic_DNA"/>
</dbReference>